<evidence type="ECO:0000256" key="1">
    <source>
        <dbReference type="ARBA" id="ARBA00004651"/>
    </source>
</evidence>
<evidence type="ECO:0000313" key="7">
    <source>
        <dbReference type="EMBL" id="MBO0475505.1"/>
    </source>
</evidence>
<dbReference type="Pfam" id="PF03788">
    <property type="entry name" value="LrgA"/>
    <property type="match status" value="1"/>
</dbReference>
<feature type="transmembrane region" description="Helical" evidence="6">
    <location>
        <begin position="68"/>
        <end position="88"/>
    </location>
</feature>
<keyword evidence="8" id="KW-1185">Reference proteome</keyword>
<evidence type="ECO:0000256" key="5">
    <source>
        <dbReference type="ARBA" id="ARBA00023136"/>
    </source>
</evidence>
<proteinExistence type="predicted"/>
<comment type="subcellular location">
    <subcellularLocation>
        <location evidence="1">Cell membrane</location>
        <topology evidence="1">Multi-pass membrane protein</topology>
    </subcellularLocation>
</comment>
<keyword evidence="2" id="KW-1003">Cell membrane</keyword>
<comment type="caution">
    <text evidence="7">The sequence shown here is derived from an EMBL/GenBank/DDBJ whole genome shotgun (WGS) entry which is preliminary data.</text>
</comment>
<name>A0ABS3HQ82_9ENTE</name>
<dbReference type="EMBL" id="JAFLVX010000002">
    <property type="protein sequence ID" value="MBO0475505.1"/>
    <property type="molecule type" value="Genomic_DNA"/>
</dbReference>
<feature type="transmembrane region" description="Helical" evidence="6">
    <location>
        <begin position="94"/>
        <end position="117"/>
    </location>
</feature>
<evidence type="ECO:0000256" key="2">
    <source>
        <dbReference type="ARBA" id="ARBA00022475"/>
    </source>
</evidence>
<evidence type="ECO:0000256" key="4">
    <source>
        <dbReference type="ARBA" id="ARBA00022989"/>
    </source>
</evidence>
<keyword evidence="3 6" id="KW-0812">Transmembrane</keyword>
<dbReference type="Proteomes" id="UP000664857">
    <property type="component" value="Unassembled WGS sequence"/>
</dbReference>
<evidence type="ECO:0000256" key="3">
    <source>
        <dbReference type="ARBA" id="ARBA00022692"/>
    </source>
</evidence>
<keyword evidence="4 6" id="KW-1133">Transmembrane helix</keyword>
<dbReference type="InterPro" id="IPR005538">
    <property type="entry name" value="LrgA/CidA"/>
</dbReference>
<protein>
    <submittedName>
        <fullName evidence="7">Antiholin-like murein hydrolase modulator LrgA</fullName>
    </submittedName>
</protein>
<dbReference type="RefSeq" id="WP_206964107.1">
    <property type="nucleotide sequence ID" value="NZ_JAFLVX010000002.1"/>
</dbReference>
<feature type="transmembrane region" description="Helical" evidence="6">
    <location>
        <begin position="12"/>
        <end position="32"/>
    </location>
</feature>
<gene>
    <name evidence="7" type="primary">lrgA</name>
    <name evidence="7" type="ORF">DOK76_00400</name>
</gene>
<organism evidence="7 8">
    <name type="scientific">Candidatus Vagococcus giribetii</name>
    <dbReference type="NCBI Taxonomy" id="2230876"/>
    <lineage>
        <taxon>Bacteria</taxon>
        <taxon>Bacillati</taxon>
        <taxon>Bacillota</taxon>
        <taxon>Bacilli</taxon>
        <taxon>Lactobacillales</taxon>
        <taxon>Enterococcaceae</taxon>
        <taxon>Vagococcus</taxon>
    </lineage>
</organism>
<evidence type="ECO:0000313" key="8">
    <source>
        <dbReference type="Proteomes" id="UP000664857"/>
    </source>
</evidence>
<reference evidence="7 8" key="1">
    <citation type="submission" date="2021-03" db="EMBL/GenBank/DDBJ databases">
        <title>Enterococcal diversity collection.</title>
        <authorList>
            <person name="Gilmore M.S."/>
            <person name="Schwartzman J."/>
            <person name="Van Tyne D."/>
            <person name="Martin M."/>
            <person name="Earl A.M."/>
            <person name="Manson A.L."/>
            <person name="Straub T."/>
            <person name="Salamzade R."/>
            <person name="Saavedra J."/>
            <person name="Lebreton F."/>
            <person name="Prichula J."/>
            <person name="Schaufler K."/>
            <person name="Gaca A."/>
            <person name="Sgardioli B."/>
            <person name="Wagenaar J."/>
            <person name="Strong T."/>
        </authorList>
    </citation>
    <scope>NUCLEOTIDE SEQUENCE [LARGE SCALE GENOMIC DNA]</scope>
    <source>
        <strain evidence="7 8">DIV0080</strain>
    </source>
</reference>
<dbReference type="PANTHER" id="PTHR33931:SF4">
    <property type="entry name" value="ANTIHOLIN-LIKE PROTEIN LRGA"/>
    <property type="match status" value="1"/>
</dbReference>
<accession>A0ABS3HQ82</accession>
<sequence>MEKKKVYGFLEQAFIYALILLIANGIASISPIPLPPSLIGMVLLFLALCLNIIKLEQVEGLGNNLSKIISFLFVPSGISLITSLDIMAKYGVQIMSLIFIGILVLFVTIGYSSTLLLKVRESFKSGKGVEAKTRVESVKEVL</sequence>
<evidence type="ECO:0000256" key="6">
    <source>
        <dbReference type="SAM" id="Phobius"/>
    </source>
</evidence>
<keyword evidence="5 6" id="KW-0472">Membrane</keyword>
<feature type="transmembrane region" description="Helical" evidence="6">
    <location>
        <begin position="38"/>
        <end position="56"/>
    </location>
</feature>
<dbReference type="PANTHER" id="PTHR33931">
    <property type="entry name" value="HOLIN-LIKE PROTEIN CIDA-RELATED"/>
    <property type="match status" value="1"/>
</dbReference>
<dbReference type="NCBIfam" id="NF003155">
    <property type="entry name" value="PRK04125.1"/>
    <property type="match status" value="1"/>
</dbReference>